<comment type="similarity">
    <text evidence="1">Belongs to the GMC oxidoreductase family.</text>
</comment>
<reference evidence="4" key="1">
    <citation type="journal article" date="2015" name="Genome Announc.">
        <title>Draft genome sequence of Talaromyces cellulolyticus strain Y-94, a source of lignocellulosic biomass-degrading enzymes.</title>
        <authorList>
            <person name="Fujii T."/>
            <person name="Koike H."/>
            <person name="Sawayama S."/>
            <person name="Yano S."/>
            <person name="Inoue H."/>
        </authorList>
    </citation>
    <scope>NUCLEOTIDE SEQUENCE [LARGE SCALE GENOMIC DNA]</scope>
    <source>
        <strain evidence="4">Y-94</strain>
    </source>
</reference>
<evidence type="ECO:0000256" key="1">
    <source>
        <dbReference type="ARBA" id="ARBA00010790"/>
    </source>
</evidence>
<dbReference type="InterPro" id="IPR007867">
    <property type="entry name" value="GMC_OxRtase_C"/>
</dbReference>
<name>A0A0B8MYP9_TALPI</name>
<dbReference type="GO" id="GO:0016614">
    <property type="term" value="F:oxidoreductase activity, acting on CH-OH group of donors"/>
    <property type="evidence" value="ECO:0007669"/>
    <property type="project" value="InterPro"/>
</dbReference>
<protein>
    <recommendedName>
        <fullName evidence="2">Glucose-methanol-choline oxidoreductase N-terminal domain-containing protein</fullName>
    </recommendedName>
</protein>
<dbReference type="SUPFAM" id="SSF54373">
    <property type="entry name" value="FAD-linked reductases, C-terminal domain"/>
    <property type="match status" value="1"/>
</dbReference>
<dbReference type="InterPro" id="IPR036188">
    <property type="entry name" value="FAD/NAD-bd_sf"/>
</dbReference>
<dbReference type="PANTHER" id="PTHR11552:SF78">
    <property type="entry name" value="GLUCOSE-METHANOL-CHOLINE OXIDOREDUCTASE N-TERMINAL DOMAIN-CONTAINING PROTEIN"/>
    <property type="match status" value="1"/>
</dbReference>
<dbReference type="PROSITE" id="PS00624">
    <property type="entry name" value="GMC_OXRED_2"/>
    <property type="match status" value="1"/>
</dbReference>
<feature type="domain" description="Glucose-methanol-choline oxidoreductase N-terminal" evidence="2">
    <location>
        <begin position="48"/>
        <end position="62"/>
    </location>
</feature>
<keyword evidence="4" id="KW-1185">Reference proteome</keyword>
<dbReference type="Gene3D" id="3.30.560.10">
    <property type="entry name" value="Glucose Oxidase, domain 3"/>
    <property type="match status" value="1"/>
</dbReference>
<dbReference type="GO" id="GO:0050660">
    <property type="term" value="F:flavin adenine dinucleotide binding"/>
    <property type="evidence" value="ECO:0007669"/>
    <property type="project" value="InterPro"/>
</dbReference>
<dbReference type="SUPFAM" id="SSF51905">
    <property type="entry name" value="FAD/NAD(P)-binding domain"/>
    <property type="match status" value="1"/>
</dbReference>
<gene>
    <name evidence="3" type="ORF">TCE0_047r18019</name>
</gene>
<proteinExistence type="inferred from homology"/>
<evidence type="ECO:0000259" key="2">
    <source>
        <dbReference type="PROSITE" id="PS00624"/>
    </source>
</evidence>
<dbReference type="EMBL" id="DF933843">
    <property type="protein sequence ID" value="GAM43309.1"/>
    <property type="molecule type" value="Genomic_DNA"/>
</dbReference>
<dbReference type="Gene3D" id="3.50.50.60">
    <property type="entry name" value="FAD/NAD(P)-binding domain"/>
    <property type="match status" value="2"/>
</dbReference>
<dbReference type="Proteomes" id="UP000053095">
    <property type="component" value="Unassembled WGS sequence"/>
</dbReference>
<dbReference type="InterPro" id="IPR012132">
    <property type="entry name" value="GMC_OxRdtase"/>
</dbReference>
<dbReference type="AlphaFoldDB" id="A0A0B8MYP9"/>
<sequence length="373" mass="41141">MQPPKTKIVRVLFDDDKRAIGVECCKPGSSMSTTTQIKARKLVILSCGACGTPSVLERSGVGSVEILQRADIPLVAEVPGVGEEYLDHQLLLYPYKSSLKPEETLDAIFSGRRNVQDLIKNHDPILGWNSMDITCKLRPSEADIEGLGLAYKKTWDLDFKNIPDKPAVLMSVVNGFPGDPSSIPAGQYISITVFTAHPYSRGHLHITGPKLSDPLDFETGFFADADNIDIKQHMWAYKKQREIARRMHTYRGEVTSCHPPFPASSQAVCNETDAPLVDVKNIEYSLEDDLILEKWLRQNVETTWHSAGTCKMAPLQNRGVVDANLRVHGVEGLRIADLSIMPHNVAANTNNTALAVGEKAADIFIQELGLGRN</sequence>
<dbReference type="InterPro" id="IPR000172">
    <property type="entry name" value="GMC_OxRdtase_N"/>
</dbReference>
<dbReference type="Pfam" id="PF05199">
    <property type="entry name" value="GMC_oxred_C"/>
    <property type="match status" value="1"/>
</dbReference>
<dbReference type="Pfam" id="PF00732">
    <property type="entry name" value="GMC_oxred_N"/>
    <property type="match status" value="1"/>
</dbReference>
<organism evidence="3 4">
    <name type="scientific">Talaromyces pinophilus</name>
    <name type="common">Penicillium pinophilum</name>
    <dbReference type="NCBI Taxonomy" id="128442"/>
    <lineage>
        <taxon>Eukaryota</taxon>
        <taxon>Fungi</taxon>
        <taxon>Dikarya</taxon>
        <taxon>Ascomycota</taxon>
        <taxon>Pezizomycotina</taxon>
        <taxon>Eurotiomycetes</taxon>
        <taxon>Eurotiomycetidae</taxon>
        <taxon>Eurotiales</taxon>
        <taxon>Trichocomaceae</taxon>
        <taxon>Talaromyces</taxon>
        <taxon>Talaromyces sect. Talaromyces</taxon>
    </lineage>
</organism>
<evidence type="ECO:0000313" key="4">
    <source>
        <dbReference type="Proteomes" id="UP000053095"/>
    </source>
</evidence>
<dbReference type="PANTHER" id="PTHR11552">
    <property type="entry name" value="GLUCOSE-METHANOL-CHOLINE GMC OXIDOREDUCTASE"/>
    <property type="match status" value="1"/>
</dbReference>
<accession>A0A0B8MYP9</accession>
<evidence type="ECO:0000313" key="3">
    <source>
        <dbReference type="EMBL" id="GAM43309.1"/>
    </source>
</evidence>